<gene>
    <name evidence="1" type="ORF">M378DRAFT_384024</name>
</gene>
<dbReference type="InParanoid" id="A0A0C2W8E0"/>
<keyword evidence="2" id="KW-1185">Reference proteome</keyword>
<proteinExistence type="predicted"/>
<dbReference type="Proteomes" id="UP000054549">
    <property type="component" value="Unassembled WGS sequence"/>
</dbReference>
<dbReference type="OrthoDB" id="3286975at2759"/>
<accession>A0A0C2W8E0</accession>
<reference evidence="1 2" key="1">
    <citation type="submission" date="2014-04" db="EMBL/GenBank/DDBJ databases">
        <title>Evolutionary Origins and Diversification of the Mycorrhizal Mutualists.</title>
        <authorList>
            <consortium name="DOE Joint Genome Institute"/>
            <consortium name="Mycorrhizal Genomics Consortium"/>
            <person name="Kohler A."/>
            <person name="Kuo A."/>
            <person name="Nagy L.G."/>
            <person name="Floudas D."/>
            <person name="Copeland A."/>
            <person name="Barry K.W."/>
            <person name="Cichocki N."/>
            <person name="Veneault-Fourrey C."/>
            <person name="LaButti K."/>
            <person name="Lindquist E.A."/>
            <person name="Lipzen A."/>
            <person name="Lundell T."/>
            <person name="Morin E."/>
            <person name="Murat C."/>
            <person name="Riley R."/>
            <person name="Ohm R."/>
            <person name="Sun H."/>
            <person name="Tunlid A."/>
            <person name="Henrissat B."/>
            <person name="Grigoriev I.V."/>
            <person name="Hibbett D.S."/>
            <person name="Martin F."/>
        </authorList>
    </citation>
    <scope>NUCLEOTIDE SEQUENCE [LARGE SCALE GENOMIC DNA]</scope>
    <source>
        <strain evidence="1 2">Koide BX008</strain>
    </source>
</reference>
<evidence type="ECO:0000313" key="2">
    <source>
        <dbReference type="Proteomes" id="UP000054549"/>
    </source>
</evidence>
<name>A0A0C2W8E0_AMAMK</name>
<evidence type="ECO:0000313" key="1">
    <source>
        <dbReference type="EMBL" id="KIL57437.1"/>
    </source>
</evidence>
<dbReference type="EMBL" id="KN818370">
    <property type="protein sequence ID" value="KIL57437.1"/>
    <property type="molecule type" value="Genomic_DNA"/>
</dbReference>
<protein>
    <submittedName>
        <fullName evidence="1">Uncharacterized protein</fullName>
    </submittedName>
</protein>
<organism evidence="1 2">
    <name type="scientific">Amanita muscaria (strain Koide BX008)</name>
    <dbReference type="NCBI Taxonomy" id="946122"/>
    <lineage>
        <taxon>Eukaryota</taxon>
        <taxon>Fungi</taxon>
        <taxon>Dikarya</taxon>
        <taxon>Basidiomycota</taxon>
        <taxon>Agaricomycotina</taxon>
        <taxon>Agaricomycetes</taxon>
        <taxon>Agaricomycetidae</taxon>
        <taxon>Agaricales</taxon>
        <taxon>Pluteineae</taxon>
        <taxon>Amanitaceae</taxon>
        <taxon>Amanita</taxon>
    </lineage>
</organism>
<sequence length="150" mass="16898">MREYACSIHQASIMPRTDDAKNWQPNASDQNLIDRMTEYLILAEHCLIKLRALDKSHVKTLWLELQAVFQGDPVKYPSAMAAQNDAKGRRDFLAKCHAICFPPPSVVSHSPEDYILMYFSAVASLQCQASQELRSHPYAGEIAYRANLGS</sequence>
<dbReference type="AlphaFoldDB" id="A0A0C2W8E0"/>
<dbReference type="HOGENOM" id="CLU_1740029_0_0_1"/>